<protein>
    <submittedName>
        <fullName evidence="2">Uncharacterized protein</fullName>
    </submittedName>
</protein>
<reference evidence="2 3" key="2">
    <citation type="journal article" date="2015" name="Antonie Van Leeuwenhoek">
        <title>Ecophysiological diversity of a novel member of the genus Alteromonas, and description of Alteromonas mediterranea sp. nov.</title>
        <authorList>
            <person name="Ivanova E.P."/>
            <person name="Lopez-Perez M."/>
            <person name="Zabalos M."/>
            <person name="Nguyen S.H."/>
            <person name="Webb H.K."/>
            <person name="Ryan J."/>
            <person name="Lagutin K."/>
            <person name="Vyssotski M."/>
            <person name="Crawford R.J."/>
            <person name="Rodriguez-Valera F."/>
        </authorList>
    </citation>
    <scope>NUCLEOTIDE SEQUENCE [LARGE SCALE GENOMIC DNA]</scope>
    <source>
        <strain evidence="3">DSM 17117 / CIP 110805 / LMG 28347 / Deep ecotype</strain>
    </source>
</reference>
<dbReference type="EMBL" id="CP001103">
    <property type="protein sequence ID" value="AEA99096.1"/>
    <property type="molecule type" value="Genomic_DNA"/>
</dbReference>
<dbReference type="AlphaFoldDB" id="F2GCE0"/>
<gene>
    <name evidence="2" type="ordered locus">MADE_1014810</name>
</gene>
<feature type="region of interest" description="Disordered" evidence="1">
    <location>
        <begin position="42"/>
        <end position="61"/>
    </location>
</feature>
<dbReference type="KEGG" id="amc:MADE_1014810"/>
<proteinExistence type="predicted"/>
<accession>F2GCE0</accession>
<evidence type="ECO:0000256" key="1">
    <source>
        <dbReference type="SAM" id="MobiDB-lite"/>
    </source>
</evidence>
<sequence length="61" mass="6902">MIRVVYFPERTNSNVLDIDHFDEASITGPIIQKLGPSNLEMSGTGNYTEYWDHENPTSQDG</sequence>
<evidence type="ECO:0000313" key="2">
    <source>
        <dbReference type="EMBL" id="AEA99096.1"/>
    </source>
</evidence>
<name>F2GCE0_ALTMD</name>
<reference evidence="2 3" key="1">
    <citation type="journal article" date="2008" name="ISME J.">
        <title>Comparative genomics of two ecotypes of the marine planktonic copiotroph Alteromonas macleodii suggests alternative lifestyles associated with different kinds of particulate organic matter.</title>
        <authorList>
            <person name="Ivars-Martinez E."/>
            <person name="Martin-Cuadrado A.B."/>
            <person name="D'Auria G."/>
            <person name="Mira A."/>
            <person name="Ferriera S."/>
            <person name="Johnson J."/>
            <person name="Friedman R."/>
            <person name="Rodriguez-Valera F."/>
        </authorList>
    </citation>
    <scope>NUCLEOTIDE SEQUENCE [LARGE SCALE GENOMIC DNA]</scope>
    <source>
        <strain evidence="3">DSM 17117 / CIP 110805 / LMG 28347 / Deep ecotype</strain>
    </source>
</reference>
<dbReference type="Proteomes" id="UP000001870">
    <property type="component" value="Chromosome"/>
</dbReference>
<organism evidence="2 3">
    <name type="scientific">Alteromonas mediterranea (strain DSM 17117 / CIP 110805 / LMG 28347 / Deep ecotype)</name>
    <dbReference type="NCBI Taxonomy" id="1774373"/>
    <lineage>
        <taxon>Bacteria</taxon>
        <taxon>Pseudomonadati</taxon>
        <taxon>Pseudomonadota</taxon>
        <taxon>Gammaproteobacteria</taxon>
        <taxon>Alteromonadales</taxon>
        <taxon>Alteromonadaceae</taxon>
        <taxon>Alteromonas/Salinimonas group</taxon>
        <taxon>Alteromonas</taxon>
    </lineage>
</organism>
<keyword evidence="3" id="KW-1185">Reference proteome</keyword>
<dbReference type="HOGENOM" id="CLU_2912228_0_0_6"/>
<evidence type="ECO:0000313" key="3">
    <source>
        <dbReference type="Proteomes" id="UP000001870"/>
    </source>
</evidence>